<reference evidence="4 5" key="2">
    <citation type="journal article" date="1997" name="Virus Res.">
        <title>Characterization of the ecdysteroid UDP-glucosyltransferase gene of a single nucleocapsid nucleopolyhedrovirus of Buzura suppressaria.</title>
        <authorList>
            <person name="Hu Z.H."/>
            <person name="Broer R."/>
            <person name="Westerlaken J."/>
            <person name="Martens J.W."/>
            <person name="Jin F."/>
            <person name="Jehle J.A."/>
            <person name="Wang L.M."/>
            <person name="Vlak J.M."/>
        </authorList>
    </citation>
    <scope>NUCLEOTIDE SEQUENCE [LARGE SCALE GENOMIC DNA]</scope>
    <source>
        <strain evidence="4">Hubei</strain>
    </source>
</reference>
<reference evidence="4 5" key="4">
    <citation type="journal article" date="1998" name="J. Gen. Virol.">
        <title>Distinct gene arrangement in the Buzura suppressaria single-nucleocapsid nucleopolyhedrovirus genome.</title>
        <authorList>
            <person name="Hu Z.H."/>
            <person name="Arif B.M."/>
            <person name="Jin F."/>
            <person name="Martens J.W."/>
            <person name="Chen X.W."/>
            <person name="Sun J.S."/>
            <person name="Zuidema D."/>
            <person name="Goldbach R.W."/>
            <person name="Vlak J.M."/>
        </authorList>
    </citation>
    <scope>NUCLEOTIDE SEQUENCE [LARGE SCALE GENOMIC DNA]</scope>
    <source>
        <strain evidence="4">Hubei</strain>
    </source>
</reference>
<dbReference type="RefSeq" id="YP_009001834.1">
    <property type="nucleotide sequence ID" value="NC_023442.1"/>
</dbReference>
<evidence type="ECO:0000256" key="1">
    <source>
        <dbReference type="SAM" id="Coils"/>
    </source>
</evidence>
<evidence type="ECO:0000256" key="2">
    <source>
        <dbReference type="SAM" id="MobiDB-lite"/>
    </source>
</evidence>
<reference evidence="4 5" key="3">
    <citation type="journal article" date="1998" name="J. Gen. Virol.">
        <title>The single-nucleocapsid nucleopolyhedrovirus of Buzura suppressaria encodes a P10 protein.</title>
        <authorList>
            <person name="van Oers M.M."/>
            <person name="Hu Z."/>
            <person name="Arif B.M."/>
            <person name="van Strien E.A."/>
            <person name="van Lent J.W."/>
            <person name="Vlak J.M."/>
        </authorList>
    </citation>
    <scope>NUCLEOTIDE SEQUENCE [LARGE SCALE GENOMIC DNA]</scope>
    <source>
        <strain evidence="4">Hubei</strain>
    </source>
</reference>
<evidence type="ECO:0000259" key="3">
    <source>
        <dbReference type="Pfam" id="PF06771"/>
    </source>
</evidence>
<reference evidence="4 5" key="5">
    <citation type="journal article" date="1998" name="Virus Res.">
        <title>Genetic organization of the HindIII-I region of the single-nucleocapsid nucleopolyhedrovirus of Buzura suppressaria.</title>
        <authorList>
            <person name="Hu Z.H."/>
            <person name="Arif B.M."/>
            <person name="Sun J.S."/>
            <person name="Chen X.W."/>
            <person name="Zuidema D."/>
            <person name="Goldbach R.W."/>
            <person name="Vlak J.M."/>
        </authorList>
    </citation>
    <scope>NUCLEOTIDE SEQUENCE [LARGE SCALE GENOMIC DNA]</scope>
    <source>
        <strain evidence="4">Hubei</strain>
    </source>
</reference>
<feature type="coiled-coil region" evidence="1">
    <location>
        <begin position="523"/>
        <end position="729"/>
    </location>
</feature>
<feature type="region of interest" description="Disordered" evidence="2">
    <location>
        <begin position="205"/>
        <end position="225"/>
    </location>
</feature>
<evidence type="ECO:0000313" key="4">
    <source>
        <dbReference type="EMBL" id="AHH82646.1"/>
    </source>
</evidence>
<feature type="coiled-coil region" evidence="1">
    <location>
        <begin position="373"/>
        <end position="400"/>
    </location>
</feature>
<feature type="coiled-coil region" evidence="1">
    <location>
        <begin position="823"/>
        <end position="854"/>
    </location>
</feature>
<dbReference type="InterPro" id="IPR009615">
    <property type="entry name" value="Desmo_N"/>
</dbReference>
<evidence type="ECO:0000313" key="5">
    <source>
        <dbReference type="Proteomes" id="UP000214366"/>
    </source>
</evidence>
<dbReference type="Pfam" id="PF06771">
    <property type="entry name" value="Desmo_N"/>
    <property type="match status" value="1"/>
</dbReference>
<dbReference type="GeneID" id="18266977"/>
<dbReference type="SUPFAM" id="SSF90257">
    <property type="entry name" value="Myosin rod fragments"/>
    <property type="match status" value="1"/>
</dbReference>
<feature type="coiled-coil region" evidence="1">
    <location>
        <begin position="437"/>
        <end position="497"/>
    </location>
</feature>
<sequence>MSRYRNLVPKYINTDVNASTVKNLLSTINSMSQQCKRQAVNDDTIERCRSIILLHRPALRERAASLHITELIMEALSPKQPDSNQITHNFNYKYDYNTNVRPNSAGVIMDPFGMPFTNNAMMTHQPPPSTAPVQNLYINNPLSEPVRQQQQQSYQVDQQPLNRKRQPAPPQTFLSPPALTARQKQDRDEYRRDNEMELDQQEISSISSNDNNQPPPPAPPSTASSVTVQLSDLEFLDMESALNDTIIERSVTSYKKLILVVKRVIQRHVKLAIYGRAMDQIYTFDSSIVDDIQSLVNCLNRDGLLNLSKNSNLCPVLVSFTAGYTRLAKTLRRDEMFTLYQYNTVSLVEQLNIDLAQRMQETIDLNINYAQEIEQVKMRLISIQNEIKLYENDKNTLEKLNNIILFNKINYKYNYEQTINENLTNLLQKYELDLQQKGQFEQERNDMKNENDRCNNELIRMRSIYDNAKFQLEFNELNVLNKELEEKNIVLNEYKRQVDIIRAFLTEQKIVVDNPLNPSQTLIDNYRENINNLRENTKLYNRETNLLKVQIAELTKKNEALTLSNDMLKQTQKNLTHTVNEHVQTIKDLKETITKQNSIVQQTDNEYNNELASLNESVKNLKQDLNNKDVKNSELTKLIDNLKTNINNLQSDLQIVKKESDELEIKNSNFNSILSEKQARIDSLQTQLKNKQKQLTEIESQLVNKESQIDLLEKQLESVELKQAAIQSSVQEPVIESSVPNNNDNYNDDVPMTTFVEESNLQKFEEQLQNDINRVKTSLTNILTDSSDIGFDFIMLNDQIASKKLADYENLKEKYVQQKQVTLDNMNTIVKTAQQELESQIEAVNDQLSSVMDKQDNIDTLLVQYKQDYENLARKKVENAPKFRTYSSDIVEKYSKLLKDNNNF</sequence>
<dbReference type="OrthoDB" id="14003at10239"/>
<dbReference type="Proteomes" id="UP000214366">
    <property type="component" value="Segment"/>
</dbReference>
<keyword evidence="1" id="KW-0175">Coiled coil</keyword>
<dbReference type="EMBL" id="KF611977">
    <property type="protein sequence ID" value="AHH82646.1"/>
    <property type="molecule type" value="Genomic_DNA"/>
</dbReference>
<feature type="domain" description="Viral desmoplakin N-terminal" evidence="3">
    <location>
        <begin position="10"/>
        <end position="97"/>
    </location>
</feature>
<reference evidence="4 5" key="6">
    <citation type="journal article" date="2014" name="PLoS ONE">
        <title>Genome Sequence and Analysis of Buzura suppressaria Nucleopolyhedrovirus: A Group II Alphabaculovirus.</title>
        <authorList>
            <person name="Zhu Z."/>
            <person name="Yin F."/>
            <person name="Liu X."/>
            <person name="Hou D."/>
            <person name="Wang J."/>
            <person name="Zhang L."/>
            <person name="Arif B."/>
            <person name="Wang H."/>
            <person name="Deng F."/>
            <person name="Hu Z."/>
        </authorList>
    </citation>
    <scope>NUCLEOTIDE SEQUENCE [LARGE SCALE GENOMIC DNA]</scope>
    <source>
        <strain evidence="4">Hubei</strain>
    </source>
</reference>
<feature type="region of interest" description="Disordered" evidence="2">
    <location>
        <begin position="145"/>
        <end position="192"/>
    </location>
</feature>
<protein>
    <submittedName>
        <fullName evidence="4">Desmoplakin</fullName>
    </submittedName>
</protein>
<organism evidence="4 5">
    <name type="scientific">Buzura suppressaria nuclear polyhedrosis virus</name>
    <name type="common">BsNPV</name>
    <dbReference type="NCBI Taxonomy" id="74320"/>
    <lineage>
        <taxon>Viruses</taxon>
        <taxon>Viruses incertae sedis</taxon>
        <taxon>Naldaviricetes</taxon>
        <taxon>Lefavirales</taxon>
        <taxon>Baculoviridae</taxon>
        <taxon>Alphabaculovirus</taxon>
        <taxon>Alphabaculovirus busuppressariae</taxon>
    </lineage>
</organism>
<dbReference type="KEGG" id="vg:18266977"/>
<name>W5VKG2_NPVBS</name>
<proteinExistence type="predicted"/>
<accession>W5VKG2</accession>
<reference evidence="4 5" key="1">
    <citation type="journal article" date="1993" name="J. Gen. Virol.">
        <title>Nucleotide sequence of the Buzura suppressaria single nucleocapsid nuclear polyhedrosis virus polyhedrin gene.</title>
        <authorList>
            <person name="Hu Z.H."/>
            <person name="Liu M.F."/>
            <person name="Jin F."/>
            <person name="Wang Z.X."/>
            <person name="Liu X.Y."/>
            <person name="Li M.J."/>
            <person name="Liang B.F."/>
            <person name="Xie T.E."/>
        </authorList>
    </citation>
    <scope>NUCLEOTIDE SEQUENCE [LARGE SCALE GENOMIC DNA]</scope>
    <source>
        <strain evidence="4">Hubei</strain>
    </source>
</reference>
<feature type="compositionally biased region" description="Low complexity" evidence="2">
    <location>
        <begin position="148"/>
        <end position="159"/>
    </location>
</feature>
<keyword evidence="5" id="KW-1185">Reference proteome</keyword>
<feature type="compositionally biased region" description="Basic and acidic residues" evidence="2">
    <location>
        <begin position="183"/>
        <end position="192"/>
    </location>
</feature>
<organismHost>
    <name type="scientific">Lepidoptera</name>
    <name type="common">moths &amp; butterflies</name>
    <dbReference type="NCBI Taxonomy" id="7088"/>
</organismHost>